<feature type="transmembrane region" description="Helical" evidence="1">
    <location>
        <begin position="6"/>
        <end position="28"/>
    </location>
</feature>
<feature type="transmembrane region" description="Helical" evidence="1">
    <location>
        <begin position="264"/>
        <end position="283"/>
    </location>
</feature>
<feature type="transmembrane region" description="Helical" evidence="1">
    <location>
        <begin position="295"/>
        <end position="319"/>
    </location>
</feature>
<keyword evidence="1" id="KW-0472">Membrane</keyword>
<gene>
    <name evidence="2" type="ORF">GCM10007036_25630</name>
</gene>
<feature type="transmembrane region" description="Helical" evidence="1">
    <location>
        <begin position="68"/>
        <end position="89"/>
    </location>
</feature>
<proteinExistence type="predicted"/>
<feature type="transmembrane region" description="Helical" evidence="1">
    <location>
        <begin position="101"/>
        <end position="119"/>
    </location>
</feature>
<evidence type="ECO:0000313" key="3">
    <source>
        <dbReference type="Proteomes" id="UP000603912"/>
    </source>
</evidence>
<dbReference type="InterPro" id="IPR010293">
    <property type="entry name" value="Sbt_1"/>
</dbReference>
<keyword evidence="3" id="KW-1185">Reference proteome</keyword>
<feature type="transmembrane region" description="Helical" evidence="1">
    <location>
        <begin position="131"/>
        <end position="152"/>
    </location>
</feature>
<organism evidence="2 3">
    <name type="scientific">Alsobacter metallidurans</name>
    <dbReference type="NCBI Taxonomy" id="340221"/>
    <lineage>
        <taxon>Bacteria</taxon>
        <taxon>Pseudomonadati</taxon>
        <taxon>Pseudomonadota</taxon>
        <taxon>Alphaproteobacteria</taxon>
        <taxon>Hyphomicrobiales</taxon>
        <taxon>Alsobacteraceae</taxon>
        <taxon>Alsobacter</taxon>
    </lineage>
</organism>
<dbReference type="AlphaFoldDB" id="A0A917I811"/>
<dbReference type="PANTHER" id="PTHR40400">
    <property type="entry name" value="SLR1512 PROTEIN"/>
    <property type="match status" value="1"/>
</dbReference>
<dbReference type="RefSeq" id="WP_188518150.1">
    <property type="nucleotide sequence ID" value="NZ_BMES01000002.1"/>
</dbReference>
<feature type="transmembrane region" description="Helical" evidence="1">
    <location>
        <begin position="236"/>
        <end position="258"/>
    </location>
</feature>
<dbReference type="EMBL" id="BMES01000002">
    <property type="protein sequence ID" value="GGH21391.1"/>
    <property type="molecule type" value="Genomic_DNA"/>
</dbReference>
<dbReference type="Pfam" id="PF05982">
    <property type="entry name" value="Sbt_1"/>
    <property type="match status" value="1"/>
</dbReference>
<protein>
    <submittedName>
        <fullName evidence="2">Sodium-dependent bicarbonate transport family permease</fullName>
    </submittedName>
</protein>
<evidence type="ECO:0000313" key="2">
    <source>
        <dbReference type="EMBL" id="GGH21391.1"/>
    </source>
</evidence>
<sequence length="325" mass="32885">MGALDLAVGNLLSPVVLFFALGVGAALARSDLSFPEAVAKALAIYLMMAIGLKGGVEVSRQGLQPQLIWTVLAGAALSFLIPALAYGVLRLISRLGAVDAAAVAAHYGSISAVTFAAALDALSRAGLGSEGYMVAVAAVMETPAIMAALLIARRAAPEAATGSVGHLLREAGLNGSVVVLVGSFVVGWIAGPAGVKPIAPLFVDLFRGLLCLFLLDMGLVAGRGLSRARRFLTAPLILFGIGMPLISAAIATAIALGLGLSTGGAMLFITLAASASYIAAPAAMRIALPQAEPAIYLTLSLGVTFPFNLAIGLPLYLLLARSVSP</sequence>
<evidence type="ECO:0000256" key="1">
    <source>
        <dbReference type="SAM" id="Phobius"/>
    </source>
</evidence>
<dbReference type="Proteomes" id="UP000603912">
    <property type="component" value="Unassembled WGS sequence"/>
</dbReference>
<accession>A0A917I811</accession>
<reference evidence="2" key="2">
    <citation type="submission" date="2020-09" db="EMBL/GenBank/DDBJ databases">
        <authorList>
            <person name="Sun Q."/>
            <person name="Zhou Y."/>
        </authorList>
    </citation>
    <scope>NUCLEOTIDE SEQUENCE</scope>
    <source>
        <strain evidence="2">CGMCC 1.12214</strain>
    </source>
</reference>
<feature type="transmembrane region" description="Helical" evidence="1">
    <location>
        <begin position="173"/>
        <end position="191"/>
    </location>
</feature>
<keyword evidence="1" id="KW-1133">Transmembrane helix</keyword>
<dbReference type="PANTHER" id="PTHR40400:SF1">
    <property type="entry name" value="SLR1512 PROTEIN"/>
    <property type="match status" value="1"/>
</dbReference>
<name>A0A917I811_9HYPH</name>
<comment type="caution">
    <text evidence="2">The sequence shown here is derived from an EMBL/GenBank/DDBJ whole genome shotgun (WGS) entry which is preliminary data.</text>
</comment>
<keyword evidence="1" id="KW-0812">Transmembrane</keyword>
<reference evidence="2" key="1">
    <citation type="journal article" date="2014" name="Int. J. Syst. Evol. Microbiol.">
        <title>Complete genome sequence of Corynebacterium casei LMG S-19264T (=DSM 44701T), isolated from a smear-ripened cheese.</title>
        <authorList>
            <consortium name="US DOE Joint Genome Institute (JGI-PGF)"/>
            <person name="Walter F."/>
            <person name="Albersmeier A."/>
            <person name="Kalinowski J."/>
            <person name="Ruckert C."/>
        </authorList>
    </citation>
    <scope>NUCLEOTIDE SEQUENCE</scope>
    <source>
        <strain evidence="2">CGMCC 1.12214</strain>
    </source>
</reference>